<dbReference type="Gene3D" id="3.90.70.10">
    <property type="entry name" value="Cysteine proteinases"/>
    <property type="match status" value="1"/>
</dbReference>
<dbReference type="PANTHER" id="PTHR12411">
    <property type="entry name" value="CYSTEINE PROTEASE FAMILY C1-RELATED"/>
    <property type="match status" value="1"/>
</dbReference>
<dbReference type="InterPro" id="IPR038765">
    <property type="entry name" value="Papain-like_cys_pep_sf"/>
</dbReference>
<evidence type="ECO:0000256" key="1">
    <source>
        <dbReference type="ARBA" id="ARBA00008455"/>
    </source>
</evidence>
<evidence type="ECO:0000313" key="6">
    <source>
        <dbReference type="Proteomes" id="UP000256970"/>
    </source>
</evidence>
<dbReference type="InterPro" id="IPR000668">
    <property type="entry name" value="Peptidase_C1A_C"/>
</dbReference>
<feature type="chain" id="PRO_5018724043" description="Peptidase C1A papain C-terminal domain-containing protein" evidence="3">
    <location>
        <begin position="23"/>
        <end position="341"/>
    </location>
</feature>
<feature type="region of interest" description="Disordered" evidence="2">
    <location>
        <begin position="31"/>
        <end position="69"/>
    </location>
</feature>
<proteinExistence type="inferred from homology"/>
<reference evidence="5 6" key="1">
    <citation type="submission" date="2016-10" db="EMBL/GenBank/DDBJ databases">
        <authorList>
            <person name="Cai Z."/>
        </authorList>
    </citation>
    <scope>NUCLEOTIDE SEQUENCE [LARGE SCALE GENOMIC DNA]</scope>
</reference>
<comment type="similarity">
    <text evidence="1">Belongs to the peptidase C1 family.</text>
</comment>
<gene>
    <name evidence="5" type="ORF">BQ4739_LOCUS13031</name>
</gene>
<dbReference type="GO" id="GO:0006508">
    <property type="term" value="P:proteolysis"/>
    <property type="evidence" value="ECO:0007669"/>
    <property type="project" value="InterPro"/>
</dbReference>
<dbReference type="STRING" id="3088.A0A383W5I0"/>
<dbReference type="EMBL" id="FNXT01001172">
    <property type="protein sequence ID" value="SZX72895.1"/>
    <property type="molecule type" value="Genomic_DNA"/>
</dbReference>
<evidence type="ECO:0000259" key="4">
    <source>
        <dbReference type="SMART" id="SM00645"/>
    </source>
</evidence>
<keyword evidence="3" id="KW-0732">Signal</keyword>
<feature type="domain" description="Peptidase C1A papain C-terminal" evidence="4">
    <location>
        <begin position="122"/>
        <end position="336"/>
    </location>
</feature>
<evidence type="ECO:0000313" key="5">
    <source>
        <dbReference type="EMBL" id="SZX72895.1"/>
    </source>
</evidence>
<keyword evidence="6" id="KW-1185">Reference proteome</keyword>
<accession>A0A383W5I0</accession>
<sequence>MKSKTSILTWMLLLAAAVLATAEAEDALTGSAQQLPQQVPPRRTELLSQEIGLSSPPNNTRRRYSSSRTLRDKVANLGASANATQIARAACNSTNILHPACIDVLLLALTPASYSSNNTRDTPMRRALISPAQDQGQCSSCVGFAVTAAAEAAVNVHKQQSWSSLSLSEQDLSFCKMLPRINCDNGIPYSGVIDSIESGRVQNWSARSCYGYNPEVKGDCWRANSCPSQLPPGTTLAWANDANALNTMAKVKERIMLSGGVIASMAMSDDAFNMFQAYGRKGDAVYAPSEDLAGAASVTMHAIFCYGWWDNATSSEDGWWLCKNRCGSMIVMLVCVPACVR</sequence>
<dbReference type="Proteomes" id="UP000256970">
    <property type="component" value="Unassembled WGS sequence"/>
</dbReference>
<name>A0A383W5I0_TETOB</name>
<protein>
    <recommendedName>
        <fullName evidence="4">Peptidase C1A papain C-terminal domain-containing protein</fullName>
    </recommendedName>
</protein>
<dbReference type="SMART" id="SM00645">
    <property type="entry name" value="Pept_C1"/>
    <property type="match status" value="1"/>
</dbReference>
<dbReference type="AlphaFoldDB" id="A0A383W5I0"/>
<organism evidence="5 6">
    <name type="scientific">Tetradesmus obliquus</name>
    <name type="common">Green alga</name>
    <name type="synonym">Acutodesmus obliquus</name>
    <dbReference type="NCBI Taxonomy" id="3088"/>
    <lineage>
        <taxon>Eukaryota</taxon>
        <taxon>Viridiplantae</taxon>
        <taxon>Chlorophyta</taxon>
        <taxon>core chlorophytes</taxon>
        <taxon>Chlorophyceae</taxon>
        <taxon>CS clade</taxon>
        <taxon>Sphaeropleales</taxon>
        <taxon>Scenedesmaceae</taxon>
        <taxon>Tetradesmus</taxon>
    </lineage>
</organism>
<evidence type="ECO:0000256" key="2">
    <source>
        <dbReference type="SAM" id="MobiDB-lite"/>
    </source>
</evidence>
<dbReference type="Pfam" id="PF00112">
    <property type="entry name" value="Peptidase_C1"/>
    <property type="match status" value="1"/>
</dbReference>
<evidence type="ECO:0000256" key="3">
    <source>
        <dbReference type="SAM" id="SignalP"/>
    </source>
</evidence>
<dbReference type="InterPro" id="IPR013128">
    <property type="entry name" value="Peptidase_C1A"/>
</dbReference>
<dbReference type="GO" id="GO:0008234">
    <property type="term" value="F:cysteine-type peptidase activity"/>
    <property type="evidence" value="ECO:0007669"/>
    <property type="project" value="InterPro"/>
</dbReference>
<dbReference type="SUPFAM" id="SSF54001">
    <property type="entry name" value="Cysteine proteinases"/>
    <property type="match status" value="1"/>
</dbReference>
<feature type="signal peptide" evidence="3">
    <location>
        <begin position="1"/>
        <end position="22"/>
    </location>
</feature>